<evidence type="ECO:0000313" key="2">
    <source>
        <dbReference type="Proteomes" id="UP001493487"/>
    </source>
</evidence>
<keyword evidence="1" id="KW-0378">Hydrolase</keyword>
<keyword evidence="2" id="KW-1185">Reference proteome</keyword>
<dbReference type="Gene3D" id="2.40.70.10">
    <property type="entry name" value="Acid Proteases"/>
    <property type="match status" value="1"/>
</dbReference>
<gene>
    <name evidence="1" type="ORF">QJS35_30760</name>
</gene>
<dbReference type="EMBL" id="JASKHM010000025">
    <property type="protein sequence ID" value="MEQ4486768.1"/>
    <property type="molecule type" value="Genomic_DNA"/>
</dbReference>
<accession>A0ABV1L3D4</accession>
<dbReference type="InterPro" id="IPR021109">
    <property type="entry name" value="Peptidase_aspartic_dom_sf"/>
</dbReference>
<proteinExistence type="predicted"/>
<dbReference type="Pfam" id="PF13650">
    <property type="entry name" value="Asp_protease_2"/>
    <property type="match status" value="1"/>
</dbReference>
<keyword evidence="1" id="KW-0645">Protease</keyword>
<comment type="caution">
    <text evidence="1">The sequence shown here is derived from an EMBL/GenBank/DDBJ whole genome shotgun (WGS) entry which is preliminary data.</text>
</comment>
<dbReference type="RefSeq" id="WP_232189849.1">
    <property type="nucleotide sequence ID" value="NZ_JAIOAP010000024.1"/>
</dbReference>
<reference evidence="1 2" key="1">
    <citation type="journal article" date="2023" name="Genome Announc.">
        <title>Pan-Genome Analyses of the Genus Cohnella and Proposal of the Novel Species Cohnella silvisoli sp. nov., Isolated from Forest Soil.</title>
        <authorList>
            <person name="Wang C."/>
            <person name="Mao L."/>
            <person name="Bao G."/>
            <person name="Zhu H."/>
        </authorList>
    </citation>
    <scope>NUCLEOTIDE SEQUENCE [LARGE SCALE GENOMIC DNA]</scope>
    <source>
        <strain evidence="1 2">NL03-T5-1</strain>
    </source>
</reference>
<evidence type="ECO:0000313" key="1">
    <source>
        <dbReference type="EMBL" id="MEQ4486768.1"/>
    </source>
</evidence>
<organism evidence="1 2">
    <name type="scientific">Cohnella silvisoli</name>
    <dbReference type="NCBI Taxonomy" id="2873699"/>
    <lineage>
        <taxon>Bacteria</taxon>
        <taxon>Bacillati</taxon>
        <taxon>Bacillota</taxon>
        <taxon>Bacilli</taxon>
        <taxon>Bacillales</taxon>
        <taxon>Paenibacillaceae</taxon>
        <taxon>Cohnella</taxon>
    </lineage>
</organism>
<protein>
    <submittedName>
        <fullName evidence="1">Aspartyl protease family protein</fullName>
    </submittedName>
</protein>
<sequence>MINIAYRDGLLFTSLEIEFRGSRKIIDNIVIDTGAAETILSPDAVEDIGLFAESDDFVHSFYGVGGSLHNFFSKTVDSVLLGKARMNLPYLRFAKK</sequence>
<name>A0ABV1L3D4_9BACL</name>
<dbReference type="GO" id="GO:0006508">
    <property type="term" value="P:proteolysis"/>
    <property type="evidence" value="ECO:0007669"/>
    <property type="project" value="UniProtKB-KW"/>
</dbReference>
<dbReference type="GO" id="GO:0008233">
    <property type="term" value="F:peptidase activity"/>
    <property type="evidence" value="ECO:0007669"/>
    <property type="project" value="UniProtKB-KW"/>
</dbReference>
<dbReference type="Proteomes" id="UP001493487">
    <property type="component" value="Unassembled WGS sequence"/>
</dbReference>